<protein>
    <submittedName>
        <fullName evidence="4">Vanillate O-demethylase ferredoxin subunit</fullName>
        <ecNumber evidence="4">1.14.13.82</ecNumber>
    </submittedName>
</protein>
<dbReference type="PROSITE" id="PS00197">
    <property type="entry name" value="2FE2S_FER_1"/>
    <property type="match status" value="1"/>
</dbReference>
<comment type="cofactor">
    <cofactor evidence="1">
        <name>FAD</name>
        <dbReference type="ChEBI" id="CHEBI:57692"/>
    </cofactor>
</comment>
<dbReference type="InterPro" id="IPR017927">
    <property type="entry name" value="FAD-bd_FR_type"/>
</dbReference>
<dbReference type="InterPro" id="IPR039261">
    <property type="entry name" value="FNR_nucleotide-bd"/>
</dbReference>
<dbReference type="Pfam" id="PF00175">
    <property type="entry name" value="NAD_binding_1"/>
    <property type="match status" value="1"/>
</dbReference>
<dbReference type="SUPFAM" id="SSF63380">
    <property type="entry name" value="Riboflavin synthase domain-like"/>
    <property type="match status" value="1"/>
</dbReference>
<dbReference type="SUPFAM" id="SSF52343">
    <property type="entry name" value="Ferredoxin reductase-like, C-terminal NADP-linked domain"/>
    <property type="match status" value="1"/>
</dbReference>
<dbReference type="GO" id="GO:0018489">
    <property type="term" value="F:vanillate monooxygenase activity"/>
    <property type="evidence" value="ECO:0007669"/>
    <property type="project" value="UniProtKB-EC"/>
</dbReference>
<dbReference type="InterPro" id="IPR012675">
    <property type="entry name" value="Beta-grasp_dom_sf"/>
</dbReference>
<proteinExistence type="predicted"/>
<dbReference type="EC" id="1.14.13.82" evidence="4"/>
<evidence type="ECO:0000259" key="2">
    <source>
        <dbReference type="PROSITE" id="PS51085"/>
    </source>
</evidence>
<dbReference type="InterPro" id="IPR001433">
    <property type="entry name" value="OxRdtase_FAD/NAD-bd"/>
</dbReference>
<name>A0ABS2M9F9_9ACTN</name>
<dbReference type="PROSITE" id="PS51384">
    <property type="entry name" value="FAD_FR"/>
    <property type="match status" value="1"/>
</dbReference>
<evidence type="ECO:0000259" key="3">
    <source>
        <dbReference type="PROSITE" id="PS51384"/>
    </source>
</evidence>
<dbReference type="InterPro" id="IPR050415">
    <property type="entry name" value="MRET"/>
</dbReference>
<evidence type="ECO:0000313" key="5">
    <source>
        <dbReference type="Proteomes" id="UP000732378"/>
    </source>
</evidence>
<dbReference type="PANTHER" id="PTHR47354:SF2">
    <property type="entry name" value="BLR2392 PROTEIN"/>
    <property type="match status" value="1"/>
</dbReference>
<dbReference type="InterPro" id="IPR036010">
    <property type="entry name" value="2Fe-2S_ferredoxin-like_sf"/>
</dbReference>
<reference evidence="4 5" key="1">
    <citation type="submission" date="2021-01" db="EMBL/GenBank/DDBJ databases">
        <title>Sequencing the genomes of 1000 actinobacteria strains.</title>
        <authorList>
            <person name="Klenk H.-P."/>
        </authorList>
    </citation>
    <scope>NUCLEOTIDE SEQUENCE [LARGE SCALE GENOMIC DNA]</scope>
    <source>
        <strain evidence="4 5">DSM 18239</strain>
    </source>
</reference>
<dbReference type="RefSeq" id="WP_193670007.1">
    <property type="nucleotide sequence ID" value="NZ_JACDTV010000011.1"/>
</dbReference>
<dbReference type="SUPFAM" id="SSF54292">
    <property type="entry name" value="2Fe-2S ferredoxin-like"/>
    <property type="match status" value="1"/>
</dbReference>
<keyword evidence="4" id="KW-0560">Oxidoreductase</keyword>
<dbReference type="InterPro" id="IPR006058">
    <property type="entry name" value="2Fe2S_fd_BS"/>
</dbReference>
<organism evidence="4 5">
    <name type="scientific">Nocardioides salarius</name>
    <dbReference type="NCBI Taxonomy" id="374513"/>
    <lineage>
        <taxon>Bacteria</taxon>
        <taxon>Bacillati</taxon>
        <taxon>Actinomycetota</taxon>
        <taxon>Actinomycetes</taxon>
        <taxon>Propionibacteriales</taxon>
        <taxon>Nocardioidaceae</taxon>
        <taxon>Nocardioides</taxon>
    </lineage>
</organism>
<dbReference type="PROSITE" id="PS51085">
    <property type="entry name" value="2FE2S_FER_2"/>
    <property type="match status" value="1"/>
</dbReference>
<sequence>MAIDSVISWGTAEVVASEEVAEGVRRVVLAPDRPVPARPGSHVDIRLAARDGEPGPASLTRSYSVVASEDGGRRLTLTVQLADPGRGGSRRVHALRVGDRLPVTAPLQNFPLGVGAARYVLLAGGIGLTATIAMARTLRARGADYRLVLAGRRREVLPYLDELAAEHGDRFTLHTEAEGGRLDVAALVSEVADGAHPGRTELYMCGPIAMMDAVRRAWADAALPPTNLRFETFGNSGSWEPQEFRVRVPRLGTTVQVTPGSTVLESLEAAGVAVMADCRKGECGLCVARVLDLEGRLDHRDVFLDDDQKAAGDRLCLCVSRVAVPDRAATRPTDTRTTDPAPCGVLTLELP</sequence>
<dbReference type="EMBL" id="JAFBBZ010000001">
    <property type="protein sequence ID" value="MBM7507834.1"/>
    <property type="molecule type" value="Genomic_DNA"/>
</dbReference>
<dbReference type="Proteomes" id="UP000732378">
    <property type="component" value="Unassembled WGS sequence"/>
</dbReference>
<dbReference type="Gene3D" id="2.40.30.10">
    <property type="entry name" value="Translation factors"/>
    <property type="match status" value="1"/>
</dbReference>
<gene>
    <name evidence="4" type="ORF">JOE61_001648</name>
</gene>
<dbReference type="CDD" id="cd00207">
    <property type="entry name" value="fer2"/>
    <property type="match status" value="1"/>
</dbReference>
<feature type="domain" description="2Fe-2S ferredoxin-type" evidence="2">
    <location>
        <begin position="242"/>
        <end position="335"/>
    </location>
</feature>
<dbReference type="Pfam" id="PF00111">
    <property type="entry name" value="Fer2"/>
    <property type="match status" value="1"/>
</dbReference>
<dbReference type="Gene3D" id="3.10.20.30">
    <property type="match status" value="1"/>
</dbReference>
<dbReference type="CDD" id="cd06185">
    <property type="entry name" value="PDR_like"/>
    <property type="match status" value="1"/>
</dbReference>
<dbReference type="InterPro" id="IPR017938">
    <property type="entry name" value="Riboflavin_synthase-like_b-brl"/>
</dbReference>
<comment type="caution">
    <text evidence="4">The sequence shown here is derived from an EMBL/GenBank/DDBJ whole genome shotgun (WGS) entry which is preliminary data.</text>
</comment>
<keyword evidence="5" id="KW-1185">Reference proteome</keyword>
<evidence type="ECO:0000256" key="1">
    <source>
        <dbReference type="ARBA" id="ARBA00001974"/>
    </source>
</evidence>
<dbReference type="Gene3D" id="3.40.50.80">
    <property type="entry name" value="Nucleotide-binding domain of ferredoxin-NADP reductase (FNR) module"/>
    <property type="match status" value="1"/>
</dbReference>
<dbReference type="PRINTS" id="PR00409">
    <property type="entry name" value="PHDIOXRDTASE"/>
</dbReference>
<accession>A0ABS2M9F9</accession>
<evidence type="ECO:0000313" key="4">
    <source>
        <dbReference type="EMBL" id="MBM7507834.1"/>
    </source>
</evidence>
<dbReference type="InterPro" id="IPR001041">
    <property type="entry name" value="2Fe-2S_ferredoxin-type"/>
</dbReference>
<feature type="domain" description="FAD-binding FR-type" evidence="3">
    <location>
        <begin position="7"/>
        <end position="113"/>
    </location>
</feature>
<dbReference type="PANTHER" id="PTHR47354">
    <property type="entry name" value="NADH OXIDOREDUCTASE HCR"/>
    <property type="match status" value="1"/>
</dbReference>